<organism evidence="2 3">
    <name type="scientific">Ajellomyces capsulatus</name>
    <name type="common">Darling's disease fungus</name>
    <name type="synonym">Histoplasma capsulatum</name>
    <dbReference type="NCBI Taxonomy" id="5037"/>
    <lineage>
        <taxon>Eukaryota</taxon>
        <taxon>Fungi</taxon>
        <taxon>Dikarya</taxon>
        <taxon>Ascomycota</taxon>
        <taxon>Pezizomycotina</taxon>
        <taxon>Eurotiomycetes</taxon>
        <taxon>Eurotiomycetidae</taxon>
        <taxon>Onygenales</taxon>
        <taxon>Ajellomycetaceae</taxon>
        <taxon>Histoplasma</taxon>
    </lineage>
</organism>
<accession>A0A8H8D2I7</accession>
<comment type="caution">
    <text evidence="2">The sequence shown here is derived from an EMBL/GenBank/DDBJ whole genome shotgun (WGS) entry which is preliminary data.</text>
</comment>
<evidence type="ECO:0000313" key="3">
    <source>
        <dbReference type="Proteomes" id="UP000670092"/>
    </source>
</evidence>
<dbReference type="Proteomes" id="UP000670092">
    <property type="component" value="Unassembled WGS sequence"/>
</dbReference>
<feature type="compositionally biased region" description="Basic residues" evidence="1">
    <location>
        <begin position="24"/>
        <end position="37"/>
    </location>
</feature>
<dbReference type="AlphaFoldDB" id="A0A8H8D2I7"/>
<evidence type="ECO:0000256" key="1">
    <source>
        <dbReference type="SAM" id="MobiDB-lite"/>
    </source>
</evidence>
<name>A0A8H8D2I7_AJECA</name>
<sequence>MHLIANKTKTSAPLGDSPSSTLVQKKKKRKENYTRRKKITHRTHRLQGWMIGKGRGTRAIASQPRLPV</sequence>
<proteinExistence type="predicted"/>
<protein>
    <submittedName>
        <fullName evidence="2">Uncharacterized protein</fullName>
    </submittedName>
</protein>
<reference evidence="2 3" key="1">
    <citation type="submission" date="2021-01" db="EMBL/GenBank/DDBJ databases">
        <title>Chromosome-level genome assembly of a human fungal pathogen reveals clustering of transcriptionally co-regulated genes.</title>
        <authorList>
            <person name="Voorhies M."/>
            <person name="Cohen S."/>
            <person name="Shea T.P."/>
            <person name="Petrus S."/>
            <person name="Munoz J.F."/>
            <person name="Poplawski S."/>
            <person name="Goldman W.E."/>
            <person name="Michael T."/>
            <person name="Cuomo C.A."/>
            <person name="Sil A."/>
            <person name="Beyhan S."/>
        </authorList>
    </citation>
    <scope>NUCLEOTIDE SEQUENCE [LARGE SCALE GENOMIC DNA]</scope>
    <source>
        <strain evidence="2 3">G184AR</strain>
    </source>
</reference>
<evidence type="ECO:0000313" key="2">
    <source>
        <dbReference type="EMBL" id="KAG5299356.1"/>
    </source>
</evidence>
<feature type="region of interest" description="Disordered" evidence="1">
    <location>
        <begin position="1"/>
        <end position="37"/>
    </location>
</feature>
<feature type="compositionally biased region" description="Polar residues" evidence="1">
    <location>
        <begin position="7"/>
        <end position="23"/>
    </location>
</feature>
<dbReference type="VEuPathDB" id="FungiDB:I7I52_09638"/>
<dbReference type="EMBL" id="JAEVHI010000002">
    <property type="protein sequence ID" value="KAG5299356.1"/>
    <property type="molecule type" value="Genomic_DNA"/>
</dbReference>
<gene>
    <name evidence="2" type="ORF">I7I52_09638</name>
</gene>